<name>A0A1E4SCE2_9ASCO</name>
<evidence type="ECO:0000256" key="6">
    <source>
        <dbReference type="SAM" id="Phobius"/>
    </source>
</evidence>
<dbReference type="InterPro" id="IPR001902">
    <property type="entry name" value="SLC26A/SulP_fam"/>
</dbReference>
<keyword evidence="3 6" id="KW-1133">Transmembrane helix</keyword>
<evidence type="ECO:0000313" key="8">
    <source>
        <dbReference type="EMBL" id="ODV77169.1"/>
    </source>
</evidence>
<feature type="transmembrane region" description="Helical" evidence="6">
    <location>
        <begin position="187"/>
        <end position="210"/>
    </location>
</feature>
<evidence type="ECO:0000259" key="7">
    <source>
        <dbReference type="PROSITE" id="PS50801"/>
    </source>
</evidence>
<feature type="transmembrane region" description="Helical" evidence="6">
    <location>
        <begin position="398"/>
        <end position="417"/>
    </location>
</feature>
<protein>
    <recommendedName>
        <fullName evidence="7">STAS domain-containing protein</fullName>
    </recommendedName>
</protein>
<reference evidence="9" key="1">
    <citation type="submission" date="2016-05" db="EMBL/GenBank/DDBJ databases">
        <title>Comparative genomics of biotechnologically important yeasts.</title>
        <authorList>
            <consortium name="DOE Joint Genome Institute"/>
            <person name="Riley R."/>
            <person name="Haridas S."/>
            <person name="Wolfe K.H."/>
            <person name="Lopes M.R."/>
            <person name="Hittinger C.T."/>
            <person name="Goker M."/>
            <person name="Salamov A."/>
            <person name="Wisecaver J."/>
            <person name="Long T.M."/>
            <person name="Aerts A.L."/>
            <person name="Barry K."/>
            <person name="Choi C."/>
            <person name="Clum A."/>
            <person name="Coughlan A.Y."/>
            <person name="Deshpande S."/>
            <person name="Douglass A.P."/>
            <person name="Hanson S.J."/>
            <person name="Klenk H.-P."/>
            <person name="Labutti K."/>
            <person name="Lapidus A."/>
            <person name="Lindquist E."/>
            <person name="Lipzen A."/>
            <person name="Meier-Kolthoff J.P."/>
            <person name="Ohm R.A."/>
            <person name="Otillar R.P."/>
            <person name="Pangilinan J."/>
            <person name="Peng Y."/>
            <person name="Rokas A."/>
            <person name="Rosa C.A."/>
            <person name="Scheuner C."/>
            <person name="Sibirny A.A."/>
            <person name="Slot J.C."/>
            <person name="Stielow J.B."/>
            <person name="Sun H."/>
            <person name="Kurtzman C.P."/>
            <person name="Blackwell M."/>
            <person name="Grigoriev I.V."/>
            <person name="Jeffries T.W."/>
        </authorList>
    </citation>
    <scope>NUCLEOTIDE SEQUENCE [LARGE SCALE GENOMIC DNA]</scope>
    <source>
        <strain evidence="9">NRRL Y-17324</strain>
    </source>
</reference>
<dbReference type="PANTHER" id="PTHR11814">
    <property type="entry name" value="SULFATE TRANSPORTER"/>
    <property type="match status" value="1"/>
</dbReference>
<feature type="transmembrane region" description="Helical" evidence="6">
    <location>
        <begin position="332"/>
        <end position="350"/>
    </location>
</feature>
<dbReference type="InterPro" id="IPR011547">
    <property type="entry name" value="SLC26A/SulP_dom"/>
</dbReference>
<organism evidence="8 9">
    <name type="scientific">Suhomyces tanzawaensis NRRL Y-17324</name>
    <dbReference type="NCBI Taxonomy" id="984487"/>
    <lineage>
        <taxon>Eukaryota</taxon>
        <taxon>Fungi</taxon>
        <taxon>Dikarya</taxon>
        <taxon>Ascomycota</taxon>
        <taxon>Saccharomycotina</taxon>
        <taxon>Pichiomycetes</taxon>
        <taxon>Debaryomycetaceae</taxon>
        <taxon>Suhomyces</taxon>
    </lineage>
</organism>
<sequence>MAAEGSRNTFEASLGPTSSNDDVHGTLTAHEYVPTAAHRWESLTWGEILPYYLPCLSWLPKYGPLYLLGDLIGGLTLVFFQLPLSLSYATTLAHVPVVSGLFSLGVSPLIYLIFGSVPQMVVGPEGPISLVVGQAIEPYLHHAKKKNLDPMEYVVAITFVSGASLLGFGLGRFGFLDNVLSASLLKGFISGVGIVMVINALVLALGLLALQKQISDDPSQMDIHSPFDKVVFLYYHVRESNPLTMKISFVGFFVIMAVRTYKKYAARRPGKWSQRAVYIPEILLVVGTSTWLCSKYRWDLAGIDIIGKVHNDGVFQLYNPFARKMWPLMKRFGTAGFLAAMLGFFESTTASKSLGSTYDLPISSNRELVALGFINICNSSFGALPAFGGYGRSKINAISAKTTVSGAIMGICTLFTLFNLLDYLYFVPECMLSVITAVIGILLIEEAPYELYFHWRSRGYNELITFGVTVTTTLFFSIEAGVAVGLIYSLIRVIRHSAASRIQILGRYPGSNKFLDADLPTSNSKVSAPNVGHPNLDFFTDENLTFLNTNALEEIEGCLIIKIPEPLTFTNSNDLRSRLLRMEMYGSSKAHPALKRSRDAKMTSYIIFDLDGMSELDSSAAMILSDLLQGYRKRDIPAFFVRVHNSDKLRKRLHDCGIVDFLMDSLETVQYFSVQRMLTQSLIGHEEITPFDMDESSHIYNLIESPQTPFFQHISDALKVIDFYEVRQLSQRSSEFLEVDQAERRSSLPGTVV</sequence>
<dbReference type="Pfam" id="PF00916">
    <property type="entry name" value="Sulfate_transp"/>
    <property type="match status" value="1"/>
</dbReference>
<dbReference type="OrthoDB" id="427213at2759"/>
<dbReference type="EMBL" id="KV453916">
    <property type="protein sequence ID" value="ODV77169.1"/>
    <property type="molecule type" value="Genomic_DNA"/>
</dbReference>
<dbReference type="STRING" id="984487.A0A1E4SCE2"/>
<dbReference type="GO" id="GO:0055085">
    <property type="term" value="P:transmembrane transport"/>
    <property type="evidence" value="ECO:0007669"/>
    <property type="project" value="InterPro"/>
</dbReference>
<evidence type="ECO:0000256" key="4">
    <source>
        <dbReference type="ARBA" id="ARBA00023136"/>
    </source>
</evidence>
<dbReference type="GO" id="GO:0016020">
    <property type="term" value="C:membrane"/>
    <property type="evidence" value="ECO:0007669"/>
    <property type="project" value="UniProtKB-SubCell"/>
</dbReference>
<dbReference type="InterPro" id="IPR036513">
    <property type="entry name" value="STAS_dom_sf"/>
</dbReference>
<evidence type="ECO:0000256" key="3">
    <source>
        <dbReference type="ARBA" id="ARBA00022989"/>
    </source>
</evidence>
<evidence type="ECO:0000256" key="5">
    <source>
        <dbReference type="SAM" id="MobiDB-lite"/>
    </source>
</evidence>
<dbReference type="RefSeq" id="XP_020062291.1">
    <property type="nucleotide sequence ID" value="XM_020210660.1"/>
</dbReference>
<feature type="transmembrane region" description="Helical" evidence="6">
    <location>
        <begin position="243"/>
        <end position="261"/>
    </location>
</feature>
<feature type="compositionally biased region" description="Polar residues" evidence="5">
    <location>
        <begin position="1"/>
        <end position="20"/>
    </location>
</feature>
<dbReference type="AlphaFoldDB" id="A0A1E4SCE2"/>
<feature type="region of interest" description="Disordered" evidence="5">
    <location>
        <begin position="1"/>
        <end position="22"/>
    </location>
</feature>
<dbReference type="SUPFAM" id="SSF52091">
    <property type="entry name" value="SpoIIaa-like"/>
    <property type="match status" value="1"/>
</dbReference>
<dbReference type="Proteomes" id="UP000094285">
    <property type="component" value="Unassembled WGS sequence"/>
</dbReference>
<feature type="transmembrane region" description="Helical" evidence="6">
    <location>
        <begin position="92"/>
        <end position="114"/>
    </location>
</feature>
<keyword evidence="2 6" id="KW-0812">Transmembrane</keyword>
<evidence type="ECO:0000313" key="9">
    <source>
        <dbReference type="Proteomes" id="UP000094285"/>
    </source>
</evidence>
<dbReference type="PROSITE" id="PS50801">
    <property type="entry name" value="STAS"/>
    <property type="match status" value="1"/>
</dbReference>
<accession>A0A1E4SCE2</accession>
<feature type="domain" description="STAS" evidence="7">
    <location>
        <begin position="548"/>
        <end position="721"/>
    </location>
</feature>
<feature type="transmembrane region" description="Helical" evidence="6">
    <location>
        <begin position="464"/>
        <end position="491"/>
    </location>
</feature>
<feature type="transmembrane region" description="Helical" evidence="6">
    <location>
        <begin position="62"/>
        <end position="80"/>
    </location>
</feature>
<dbReference type="Gene3D" id="3.30.750.24">
    <property type="entry name" value="STAS domain"/>
    <property type="match status" value="1"/>
</dbReference>
<dbReference type="CDD" id="cd07042">
    <property type="entry name" value="STAS_SulP_like_sulfate_transporter"/>
    <property type="match status" value="1"/>
</dbReference>
<gene>
    <name evidence="8" type="ORF">CANTADRAFT_57095</name>
</gene>
<dbReference type="Pfam" id="PF01740">
    <property type="entry name" value="STAS"/>
    <property type="match status" value="1"/>
</dbReference>
<keyword evidence="9" id="KW-1185">Reference proteome</keyword>
<dbReference type="InterPro" id="IPR002645">
    <property type="entry name" value="STAS_dom"/>
</dbReference>
<dbReference type="GeneID" id="30984796"/>
<feature type="transmembrane region" description="Helical" evidence="6">
    <location>
        <begin position="423"/>
        <end position="444"/>
    </location>
</feature>
<evidence type="ECO:0000256" key="1">
    <source>
        <dbReference type="ARBA" id="ARBA00004141"/>
    </source>
</evidence>
<feature type="transmembrane region" description="Helical" evidence="6">
    <location>
        <begin position="370"/>
        <end position="391"/>
    </location>
</feature>
<keyword evidence="4 6" id="KW-0472">Membrane</keyword>
<evidence type="ECO:0000256" key="2">
    <source>
        <dbReference type="ARBA" id="ARBA00022692"/>
    </source>
</evidence>
<comment type="subcellular location">
    <subcellularLocation>
        <location evidence="1">Membrane</location>
        <topology evidence="1">Multi-pass membrane protein</topology>
    </subcellularLocation>
</comment>
<feature type="transmembrane region" description="Helical" evidence="6">
    <location>
        <begin position="153"/>
        <end position="175"/>
    </location>
</feature>
<proteinExistence type="predicted"/>